<organism evidence="11 12">
    <name type="scientific">Colwellia chukchiensis</name>
    <dbReference type="NCBI Taxonomy" id="641665"/>
    <lineage>
        <taxon>Bacteria</taxon>
        <taxon>Pseudomonadati</taxon>
        <taxon>Pseudomonadota</taxon>
        <taxon>Gammaproteobacteria</taxon>
        <taxon>Alteromonadales</taxon>
        <taxon>Colwelliaceae</taxon>
        <taxon>Colwellia</taxon>
    </lineage>
</organism>
<reference evidence="12" key="1">
    <citation type="submission" date="2016-10" db="EMBL/GenBank/DDBJ databases">
        <authorList>
            <person name="Varghese N."/>
            <person name="Submissions S."/>
        </authorList>
    </citation>
    <scope>NUCLEOTIDE SEQUENCE [LARGE SCALE GENOMIC DNA]</scope>
    <source>
        <strain evidence="12">CGMCC 1.9127</strain>
    </source>
</reference>
<feature type="transmembrane region" description="Helical" evidence="9">
    <location>
        <begin position="202"/>
        <end position="221"/>
    </location>
</feature>
<evidence type="ECO:0000256" key="2">
    <source>
        <dbReference type="ARBA" id="ARBA00010065"/>
    </source>
</evidence>
<keyword evidence="7 9" id="KW-0472">Membrane</keyword>
<evidence type="ECO:0000313" key="12">
    <source>
        <dbReference type="Proteomes" id="UP000199297"/>
    </source>
</evidence>
<dbReference type="AlphaFoldDB" id="A0A1H7GQJ5"/>
<evidence type="ECO:0000313" key="11">
    <source>
        <dbReference type="EMBL" id="SEK40319.1"/>
    </source>
</evidence>
<evidence type="ECO:0000256" key="3">
    <source>
        <dbReference type="ARBA" id="ARBA00022475"/>
    </source>
</evidence>
<name>A0A1H7GQJ5_9GAMM</name>
<protein>
    <recommendedName>
        <fullName evidence="9">Apolipoprotein N-acyltransferase</fullName>
        <shortName evidence="9">ALP N-acyltransferase</shortName>
        <ecNumber evidence="9">2.3.1.269</ecNumber>
    </recommendedName>
</protein>
<comment type="similarity">
    <text evidence="2 9">Belongs to the CN hydrolase family. Apolipoprotein N-acyltransferase subfamily.</text>
</comment>
<feature type="transmembrane region" description="Helical" evidence="9">
    <location>
        <begin position="41"/>
        <end position="57"/>
    </location>
</feature>
<proteinExistence type="inferred from homology"/>
<dbReference type="InterPro" id="IPR003010">
    <property type="entry name" value="C-N_Hydrolase"/>
</dbReference>
<dbReference type="EC" id="2.3.1.269" evidence="9"/>
<dbReference type="GO" id="GO:0042158">
    <property type="term" value="P:lipoprotein biosynthetic process"/>
    <property type="evidence" value="ECO:0007669"/>
    <property type="project" value="UniProtKB-UniRule"/>
</dbReference>
<evidence type="ECO:0000256" key="8">
    <source>
        <dbReference type="ARBA" id="ARBA00023315"/>
    </source>
</evidence>
<keyword evidence="12" id="KW-1185">Reference proteome</keyword>
<dbReference type="PROSITE" id="PS50263">
    <property type="entry name" value="CN_HYDROLASE"/>
    <property type="match status" value="1"/>
</dbReference>
<sequence length="528" mass="58142">MRTQANANLANNASYRQQALELLLILTTVGFFYLAFPTGGYSHFAWIALLPICLALTRQTPRQAFVSGFLAATLGWIFSIWWVVPSLSAISNSPIAALTPLVLIYCCVSALPYAVACWLHVYFNCGKSIHGALFSALNFTVFVNYTPQILPGNLAHGLYNQPLFIQAADIGGVALVFFIIHSVCFLLANAIAIDSKRSKQKLGCVLLAAIVFLANYSYGYLKIKQSQAIDLASSKQINLAMVQPNITIENRSREDWQQLAPELMTMVRNIIATEPVDLIIVPELPVPVSFQHFSFDKKQLSDATQGTALLLTAIKPIADNLADSQGYFNTMELVLDNRLVQNYAKQVLLPFGEYLPFETSLPWLRKVFPGAANYKPGQSKALFELPLAEHSITLVPLICYEAVFSDTVGQGVALGGELLINTSNDAWFGNTAGQKVHLALSSFRSIEYRKPLVRNTNNGISVIIDPFGQQISSSKITPHSQGYSVTTLTIAPMQSFYQQHPNTLKWIFIVLAILTITTKLVNNKKAGN</sequence>
<feature type="transmembrane region" description="Helical" evidence="9">
    <location>
        <begin position="95"/>
        <end position="119"/>
    </location>
</feature>
<evidence type="ECO:0000256" key="5">
    <source>
        <dbReference type="ARBA" id="ARBA00022692"/>
    </source>
</evidence>
<dbReference type="PANTHER" id="PTHR38686">
    <property type="entry name" value="APOLIPOPROTEIN N-ACYLTRANSFERASE"/>
    <property type="match status" value="1"/>
</dbReference>
<dbReference type="GO" id="GO:0016410">
    <property type="term" value="F:N-acyltransferase activity"/>
    <property type="evidence" value="ECO:0007669"/>
    <property type="project" value="UniProtKB-UniRule"/>
</dbReference>
<evidence type="ECO:0000256" key="1">
    <source>
        <dbReference type="ARBA" id="ARBA00004651"/>
    </source>
</evidence>
<dbReference type="InterPro" id="IPR004563">
    <property type="entry name" value="Apolipo_AcylTrfase"/>
</dbReference>
<dbReference type="Gene3D" id="3.60.110.10">
    <property type="entry name" value="Carbon-nitrogen hydrolase"/>
    <property type="match status" value="1"/>
</dbReference>
<keyword evidence="5 9" id="KW-0812">Transmembrane</keyword>
<dbReference type="SUPFAM" id="SSF56317">
    <property type="entry name" value="Carbon-nitrogen hydrolase"/>
    <property type="match status" value="1"/>
</dbReference>
<dbReference type="InterPro" id="IPR045378">
    <property type="entry name" value="LNT_N"/>
</dbReference>
<evidence type="ECO:0000256" key="9">
    <source>
        <dbReference type="HAMAP-Rule" id="MF_01148"/>
    </source>
</evidence>
<dbReference type="EMBL" id="FOBI01000001">
    <property type="protein sequence ID" value="SEK40319.1"/>
    <property type="molecule type" value="Genomic_DNA"/>
</dbReference>
<feature type="domain" description="CN hydrolase" evidence="10">
    <location>
        <begin position="237"/>
        <end position="490"/>
    </location>
</feature>
<keyword evidence="6 9" id="KW-1133">Transmembrane helix</keyword>
<evidence type="ECO:0000256" key="6">
    <source>
        <dbReference type="ARBA" id="ARBA00022989"/>
    </source>
</evidence>
<dbReference type="RefSeq" id="WP_085282768.1">
    <property type="nucleotide sequence ID" value="NZ_FOBI01000001.1"/>
</dbReference>
<dbReference type="OrthoDB" id="9804277at2"/>
<dbReference type="InterPro" id="IPR036526">
    <property type="entry name" value="C-N_Hydrolase_sf"/>
</dbReference>
<dbReference type="GO" id="GO:0005886">
    <property type="term" value="C:plasma membrane"/>
    <property type="evidence" value="ECO:0007669"/>
    <property type="project" value="UniProtKB-SubCell"/>
</dbReference>
<keyword evidence="3 9" id="KW-1003">Cell membrane</keyword>
<comment type="subcellular location">
    <subcellularLocation>
        <location evidence="1 9">Cell membrane</location>
        <topology evidence="1 9">Multi-pass membrane protein</topology>
    </subcellularLocation>
</comment>
<dbReference type="UniPathway" id="UPA00666"/>
<keyword evidence="8 9" id="KW-0012">Acyltransferase</keyword>
<keyword evidence="11" id="KW-0449">Lipoprotein</keyword>
<comment type="pathway">
    <text evidence="9">Protein modification; lipoprotein biosynthesis (N-acyl transfer).</text>
</comment>
<dbReference type="Pfam" id="PF00795">
    <property type="entry name" value="CN_hydrolase"/>
    <property type="match status" value="1"/>
</dbReference>
<gene>
    <name evidence="9" type="primary">lnt</name>
    <name evidence="11" type="ORF">SAMN05216262_101274</name>
</gene>
<dbReference type="CDD" id="cd07571">
    <property type="entry name" value="ALP_N-acyl_transferase"/>
    <property type="match status" value="1"/>
</dbReference>
<feature type="transmembrane region" description="Helical" evidence="9">
    <location>
        <begin position="131"/>
        <end position="150"/>
    </location>
</feature>
<dbReference type="Pfam" id="PF20154">
    <property type="entry name" value="LNT_N"/>
    <property type="match status" value="1"/>
</dbReference>
<dbReference type="STRING" id="641665.GCA_002104455_00430"/>
<dbReference type="NCBIfam" id="TIGR00546">
    <property type="entry name" value="lnt"/>
    <property type="match status" value="1"/>
</dbReference>
<comment type="function">
    <text evidence="9">Catalyzes the phospholipid dependent N-acylation of the N-terminal cysteine of apolipoprotein, the last step in lipoprotein maturation.</text>
</comment>
<evidence type="ECO:0000259" key="10">
    <source>
        <dbReference type="PROSITE" id="PS50263"/>
    </source>
</evidence>
<evidence type="ECO:0000256" key="7">
    <source>
        <dbReference type="ARBA" id="ARBA00023136"/>
    </source>
</evidence>
<accession>A0A1H7GQJ5</accession>
<dbReference type="HAMAP" id="MF_01148">
    <property type="entry name" value="Lnt"/>
    <property type="match status" value="1"/>
</dbReference>
<feature type="transmembrane region" description="Helical" evidence="9">
    <location>
        <begin position="64"/>
        <end position="83"/>
    </location>
</feature>
<feature type="transmembrane region" description="Helical" evidence="9">
    <location>
        <begin position="19"/>
        <end position="35"/>
    </location>
</feature>
<evidence type="ECO:0000256" key="4">
    <source>
        <dbReference type="ARBA" id="ARBA00022679"/>
    </source>
</evidence>
<dbReference type="PANTHER" id="PTHR38686:SF1">
    <property type="entry name" value="APOLIPOPROTEIN N-ACYLTRANSFERASE"/>
    <property type="match status" value="1"/>
</dbReference>
<keyword evidence="4 9" id="KW-0808">Transferase</keyword>
<feature type="transmembrane region" description="Helical" evidence="9">
    <location>
        <begin position="170"/>
        <end position="190"/>
    </location>
</feature>
<dbReference type="Proteomes" id="UP000199297">
    <property type="component" value="Unassembled WGS sequence"/>
</dbReference>
<comment type="catalytic activity">
    <reaction evidence="9">
        <text>N-terminal S-1,2-diacyl-sn-glyceryl-L-cysteinyl-[lipoprotein] + a glycerophospholipid = N-acyl-S-1,2-diacyl-sn-glyceryl-L-cysteinyl-[lipoprotein] + a 2-acyl-sn-glycero-3-phospholipid + H(+)</text>
        <dbReference type="Rhea" id="RHEA:48228"/>
        <dbReference type="Rhea" id="RHEA-COMP:14681"/>
        <dbReference type="Rhea" id="RHEA-COMP:14684"/>
        <dbReference type="ChEBI" id="CHEBI:15378"/>
        <dbReference type="ChEBI" id="CHEBI:136912"/>
        <dbReference type="ChEBI" id="CHEBI:140656"/>
        <dbReference type="ChEBI" id="CHEBI:140657"/>
        <dbReference type="ChEBI" id="CHEBI:140660"/>
        <dbReference type="EC" id="2.3.1.269"/>
    </reaction>
</comment>